<gene>
    <name evidence="1" type="ORF">FA95DRAFT_1608371</name>
</gene>
<evidence type="ECO:0000313" key="1">
    <source>
        <dbReference type="EMBL" id="KAI0044639.1"/>
    </source>
</evidence>
<dbReference type="EMBL" id="MU275976">
    <property type="protein sequence ID" value="KAI0044639.1"/>
    <property type="molecule type" value="Genomic_DNA"/>
</dbReference>
<dbReference type="Proteomes" id="UP000814033">
    <property type="component" value="Unassembled WGS sequence"/>
</dbReference>
<organism evidence="1 2">
    <name type="scientific">Auriscalpium vulgare</name>
    <dbReference type="NCBI Taxonomy" id="40419"/>
    <lineage>
        <taxon>Eukaryota</taxon>
        <taxon>Fungi</taxon>
        <taxon>Dikarya</taxon>
        <taxon>Basidiomycota</taxon>
        <taxon>Agaricomycotina</taxon>
        <taxon>Agaricomycetes</taxon>
        <taxon>Russulales</taxon>
        <taxon>Auriscalpiaceae</taxon>
        <taxon>Auriscalpium</taxon>
    </lineage>
</organism>
<evidence type="ECO:0000313" key="2">
    <source>
        <dbReference type="Proteomes" id="UP000814033"/>
    </source>
</evidence>
<name>A0ACB8RL09_9AGAM</name>
<comment type="caution">
    <text evidence="1">The sequence shown here is derived from an EMBL/GenBank/DDBJ whole genome shotgun (WGS) entry which is preliminary data.</text>
</comment>
<reference evidence="1" key="2">
    <citation type="journal article" date="2022" name="New Phytol.">
        <title>Evolutionary transition to the ectomycorrhizal habit in the genomes of a hyperdiverse lineage of mushroom-forming fungi.</title>
        <authorList>
            <person name="Looney B."/>
            <person name="Miyauchi S."/>
            <person name="Morin E."/>
            <person name="Drula E."/>
            <person name="Courty P.E."/>
            <person name="Kohler A."/>
            <person name="Kuo A."/>
            <person name="LaButti K."/>
            <person name="Pangilinan J."/>
            <person name="Lipzen A."/>
            <person name="Riley R."/>
            <person name="Andreopoulos W."/>
            <person name="He G."/>
            <person name="Johnson J."/>
            <person name="Nolan M."/>
            <person name="Tritt A."/>
            <person name="Barry K.W."/>
            <person name="Grigoriev I.V."/>
            <person name="Nagy L.G."/>
            <person name="Hibbett D."/>
            <person name="Henrissat B."/>
            <person name="Matheny P.B."/>
            <person name="Labbe J."/>
            <person name="Martin F.M."/>
        </authorList>
    </citation>
    <scope>NUCLEOTIDE SEQUENCE</scope>
    <source>
        <strain evidence="1">FP105234-sp</strain>
    </source>
</reference>
<proteinExistence type="predicted"/>
<sequence>MGSVLQPAFLWESLTTFEPLGSLSDLGKSAFTTLAPLRQAVEFLRPTVRIQPYTGCIDLNAKHLFFYFFESRSDPDKDDFIAWTNGGPGCSSATGLFIELAAEEASKDVAAFLVIFFEHFSSFKDWVDLELQVPYDKPKKSLAMINRWLA</sequence>
<reference evidence="1" key="1">
    <citation type="submission" date="2021-02" db="EMBL/GenBank/DDBJ databases">
        <authorList>
            <consortium name="DOE Joint Genome Institute"/>
            <person name="Ahrendt S."/>
            <person name="Looney B.P."/>
            <person name="Miyauchi S."/>
            <person name="Morin E."/>
            <person name="Drula E."/>
            <person name="Courty P.E."/>
            <person name="Chicoki N."/>
            <person name="Fauchery L."/>
            <person name="Kohler A."/>
            <person name="Kuo A."/>
            <person name="Labutti K."/>
            <person name="Pangilinan J."/>
            <person name="Lipzen A."/>
            <person name="Riley R."/>
            <person name="Andreopoulos W."/>
            <person name="He G."/>
            <person name="Johnson J."/>
            <person name="Barry K.W."/>
            <person name="Grigoriev I.V."/>
            <person name="Nagy L."/>
            <person name="Hibbett D."/>
            <person name="Henrissat B."/>
            <person name="Matheny P.B."/>
            <person name="Labbe J."/>
            <person name="Martin F."/>
        </authorList>
    </citation>
    <scope>NUCLEOTIDE SEQUENCE</scope>
    <source>
        <strain evidence="1">FP105234-sp</strain>
    </source>
</reference>
<keyword evidence="2" id="KW-1185">Reference proteome</keyword>
<protein>
    <submittedName>
        <fullName evidence="1">Uncharacterized protein</fullName>
    </submittedName>
</protein>
<accession>A0ACB8RL09</accession>